<dbReference type="InterPro" id="IPR043502">
    <property type="entry name" value="DNA/RNA_pol_sf"/>
</dbReference>
<dbReference type="FunFam" id="3.10.20.370:FF:000001">
    <property type="entry name" value="Retrovirus-related Pol polyprotein from transposon 17.6-like protein"/>
    <property type="match status" value="1"/>
</dbReference>
<dbReference type="InterPro" id="IPR012337">
    <property type="entry name" value="RNaseH-like_sf"/>
</dbReference>
<dbReference type="InterPro" id="IPR036397">
    <property type="entry name" value="RNaseH_sf"/>
</dbReference>
<dbReference type="Pfam" id="PF17919">
    <property type="entry name" value="RT_RNaseH_2"/>
    <property type="match status" value="1"/>
</dbReference>
<dbReference type="InterPro" id="IPR050951">
    <property type="entry name" value="Retrovirus_Pol_polyprotein"/>
</dbReference>
<dbReference type="Gene3D" id="3.30.420.10">
    <property type="entry name" value="Ribonuclease H-like superfamily/Ribonuclease H"/>
    <property type="match status" value="1"/>
</dbReference>
<dbReference type="GO" id="GO:0015074">
    <property type="term" value="P:DNA integration"/>
    <property type="evidence" value="ECO:0007669"/>
    <property type="project" value="InterPro"/>
</dbReference>
<keyword evidence="1" id="KW-0175">Coiled coil</keyword>
<dbReference type="InterPro" id="IPR041577">
    <property type="entry name" value="RT_RNaseH_2"/>
</dbReference>
<dbReference type="PROSITE" id="PS50994">
    <property type="entry name" value="INTEGRASE"/>
    <property type="match status" value="1"/>
</dbReference>
<dbReference type="SUPFAM" id="SSF53098">
    <property type="entry name" value="Ribonuclease H-like"/>
    <property type="match status" value="1"/>
</dbReference>
<keyword evidence="4" id="KW-1185">Reference proteome</keyword>
<dbReference type="InterPro" id="IPR041588">
    <property type="entry name" value="Integrase_H2C2"/>
</dbReference>
<dbReference type="Gene3D" id="1.10.340.70">
    <property type="match status" value="1"/>
</dbReference>
<accession>A0A2B4S125</accession>
<feature type="domain" description="Integrase catalytic" evidence="2">
    <location>
        <begin position="450"/>
        <end position="603"/>
    </location>
</feature>
<reference evidence="4" key="1">
    <citation type="journal article" date="2017" name="bioRxiv">
        <title>Comparative analysis of the genomes of Stylophora pistillata and Acropora digitifera provides evidence for extensive differences between species of corals.</title>
        <authorList>
            <person name="Voolstra C.R."/>
            <person name="Li Y."/>
            <person name="Liew Y.J."/>
            <person name="Baumgarten S."/>
            <person name="Zoccola D."/>
            <person name="Flot J.-F."/>
            <person name="Tambutte S."/>
            <person name="Allemand D."/>
            <person name="Aranda M."/>
        </authorList>
    </citation>
    <scope>NUCLEOTIDE SEQUENCE [LARGE SCALE GENOMIC DNA]</scope>
</reference>
<dbReference type="FunFam" id="3.30.420.10:FF:000063">
    <property type="entry name" value="Retrovirus-related Pol polyprotein from transposon 297-like Protein"/>
    <property type="match status" value="1"/>
</dbReference>
<dbReference type="InterPro" id="IPR001584">
    <property type="entry name" value="Integrase_cat-core"/>
</dbReference>
<dbReference type="EMBL" id="LSMT01000178">
    <property type="protein sequence ID" value="PFX24384.1"/>
    <property type="molecule type" value="Genomic_DNA"/>
</dbReference>
<comment type="caution">
    <text evidence="3">The sequence shown here is derived from an EMBL/GenBank/DDBJ whole genome shotgun (WGS) entry which is preliminary data.</text>
</comment>
<gene>
    <name evidence="3" type="primary">Tf2-11</name>
    <name evidence="3" type="ORF">AWC38_SpisGene11009</name>
</gene>
<sequence>MGIIEPVEGPAPWVNPVVIVPKNNGEIRLCVDMRQANQGIMRRRHPIPTVDEVLHTMNGSKVFSKLDLKWGYHQLEMSPESREKKSFVTPDDLFRYKRLLFGVCSASEQYQHEIASALAEKGIGPTADRVKAVLEVEEPKSASDVRSFLGLANYSSRLIPHFATLSEPLPRLTRKEKPFKFGPEQKKSFECLKQKMAEACSLAYFDKNAPTKIITDAGPVGLGAVLVQEQDNTWTPVCYASRSLTGCEQRYSQTEKEALGVVWEWKRFHAYVYGMKFVVETDYKPLQVIYGPRSRPCAQIERWALRLQPCDFSVTHRPGRENIAGPLSRLLHNRVEPDNHQQYTEEYVRFVAVSATPIALTTREIEEASADDEELKEVRKAIATGRKLQPRTLARAHEGHLGVFGTKKNLRTKVWWPGMDKAAERHCRACHGCQLVARPDPPEPIRSQSLPDGPWQDLAVDLMGPLPSGHSLLVIVDYYSRFYEVEVMQSTTTEKIIDHLADTFCRHGLPNTIKSDNGPQFKSNELREYCELHGIIHQKVTAKLAQANREVERQNRSLLKRLQIAQAENKPWRAELRKYLIAYRSIPHNATGRSLAELLFNRKVKGKIPDLSIDHAYDHEVHDRDAEQKARSKAYADIHRRASPSNIELGDEVLVQQAKTNKLSTAFNPNPCKVVSKTGNSLAVEIPAGNQHS</sequence>
<evidence type="ECO:0000259" key="2">
    <source>
        <dbReference type="PROSITE" id="PS50994"/>
    </source>
</evidence>
<proteinExistence type="predicted"/>
<evidence type="ECO:0000256" key="1">
    <source>
        <dbReference type="SAM" id="Coils"/>
    </source>
</evidence>
<dbReference type="Proteomes" id="UP000225706">
    <property type="component" value="Unassembled WGS sequence"/>
</dbReference>
<dbReference type="CDD" id="cd09274">
    <property type="entry name" value="RNase_HI_RT_Ty3"/>
    <property type="match status" value="1"/>
</dbReference>
<name>A0A2B4S125_STYPI</name>
<feature type="coiled-coil region" evidence="1">
    <location>
        <begin position="537"/>
        <end position="568"/>
    </location>
</feature>
<evidence type="ECO:0000313" key="4">
    <source>
        <dbReference type="Proteomes" id="UP000225706"/>
    </source>
</evidence>
<dbReference type="FunFam" id="3.30.70.270:FF:000026">
    <property type="entry name" value="Transposon Ty3-G Gag-Pol polyprotein"/>
    <property type="match status" value="1"/>
</dbReference>
<dbReference type="GO" id="GO:0003676">
    <property type="term" value="F:nucleic acid binding"/>
    <property type="evidence" value="ECO:0007669"/>
    <property type="project" value="InterPro"/>
</dbReference>
<dbReference type="AlphaFoldDB" id="A0A2B4S125"/>
<dbReference type="InterPro" id="IPR043128">
    <property type="entry name" value="Rev_trsase/Diguanyl_cyclase"/>
</dbReference>
<dbReference type="Gene3D" id="3.30.70.270">
    <property type="match status" value="2"/>
</dbReference>
<dbReference type="OrthoDB" id="7759031at2759"/>
<dbReference type="PANTHER" id="PTHR37984:SF11">
    <property type="entry name" value="INTEGRASE CATALYTIC DOMAIN-CONTAINING PROTEIN"/>
    <property type="match status" value="1"/>
</dbReference>
<evidence type="ECO:0000313" key="3">
    <source>
        <dbReference type="EMBL" id="PFX24384.1"/>
    </source>
</evidence>
<protein>
    <submittedName>
        <fullName evidence="3">Transposon Tf2-11 polyprotein</fullName>
    </submittedName>
</protein>
<dbReference type="SUPFAM" id="SSF56672">
    <property type="entry name" value="DNA/RNA polymerases"/>
    <property type="match status" value="1"/>
</dbReference>
<dbReference type="Gene3D" id="3.10.10.10">
    <property type="entry name" value="HIV Type 1 Reverse Transcriptase, subunit A, domain 1"/>
    <property type="match status" value="1"/>
</dbReference>
<dbReference type="Pfam" id="PF00665">
    <property type="entry name" value="rve"/>
    <property type="match status" value="1"/>
</dbReference>
<organism evidence="3 4">
    <name type="scientific">Stylophora pistillata</name>
    <name type="common">Smooth cauliflower coral</name>
    <dbReference type="NCBI Taxonomy" id="50429"/>
    <lineage>
        <taxon>Eukaryota</taxon>
        <taxon>Metazoa</taxon>
        <taxon>Cnidaria</taxon>
        <taxon>Anthozoa</taxon>
        <taxon>Hexacorallia</taxon>
        <taxon>Scleractinia</taxon>
        <taxon>Astrocoeniina</taxon>
        <taxon>Pocilloporidae</taxon>
        <taxon>Stylophora</taxon>
    </lineage>
</organism>
<dbReference type="PANTHER" id="PTHR37984">
    <property type="entry name" value="PROTEIN CBG26694"/>
    <property type="match status" value="1"/>
</dbReference>
<dbReference type="CDD" id="cd01647">
    <property type="entry name" value="RT_LTR"/>
    <property type="match status" value="1"/>
</dbReference>
<dbReference type="Pfam" id="PF17921">
    <property type="entry name" value="Integrase_H2C2"/>
    <property type="match status" value="1"/>
</dbReference>